<keyword evidence="4" id="KW-1185">Reference proteome</keyword>
<evidence type="ECO:0000313" key="4">
    <source>
        <dbReference type="Proteomes" id="UP000770717"/>
    </source>
</evidence>
<dbReference type="Proteomes" id="UP000770717">
    <property type="component" value="Unassembled WGS sequence"/>
</dbReference>
<feature type="signal peptide" evidence="2">
    <location>
        <begin position="1"/>
        <end position="18"/>
    </location>
</feature>
<feature type="chain" id="PRO_5035203641" evidence="2">
    <location>
        <begin position="19"/>
        <end position="84"/>
    </location>
</feature>
<dbReference type="AlphaFoldDB" id="A0A8J6EER6"/>
<feature type="region of interest" description="Disordered" evidence="1">
    <location>
        <begin position="56"/>
        <end position="84"/>
    </location>
</feature>
<evidence type="ECO:0000256" key="1">
    <source>
        <dbReference type="SAM" id="MobiDB-lite"/>
    </source>
</evidence>
<name>A0A8J6EER6_ELECQ</name>
<gene>
    <name evidence="3" type="ORF">GDO78_014219</name>
</gene>
<evidence type="ECO:0000256" key="2">
    <source>
        <dbReference type="SAM" id="SignalP"/>
    </source>
</evidence>
<protein>
    <submittedName>
        <fullName evidence="3">Uncharacterized protein</fullName>
    </submittedName>
</protein>
<reference evidence="3" key="1">
    <citation type="thesis" date="2020" institute="ProQuest LLC" country="789 East Eisenhower Parkway, Ann Arbor, MI, USA">
        <title>Comparative Genomics and Chromosome Evolution.</title>
        <authorList>
            <person name="Mudd A.B."/>
        </authorList>
    </citation>
    <scope>NUCLEOTIDE SEQUENCE</scope>
    <source>
        <strain evidence="3">HN-11 Male</strain>
        <tissue evidence="3">Kidney and liver</tissue>
    </source>
</reference>
<comment type="caution">
    <text evidence="3">The sequence shown here is derived from an EMBL/GenBank/DDBJ whole genome shotgun (WGS) entry which is preliminary data.</text>
</comment>
<feature type="compositionally biased region" description="Basic residues" evidence="1">
    <location>
        <begin position="75"/>
        <end position="84"/>
    </location>
</feature>
<evidence type="ECO:0000313" key="3">
    <source>
        <dbReference type="EMBL" id="KAG9467828.1"/>
    </source>
</evidence>
<sequence length="84" mass="9253">MNLLTSLILLGSLALTWTQTLGCSPQPGNTDIARNGSASQISDWRLESARDGAELRNDAYKGRSQNADAAERSRREKTHLLKRV</sequence>
<proteinExistence type="predicted"/>
<dbReference type="EMBL" id="WNTK01001171">
    <property type="protein sequence ID" value="KAG9467828.1"/>
    <property type="molecule type" value="Genomic_DNA"/>
</dbReference>
<keyword evidence="2" id="KW-0732">Signal</keyword>
<organism evidence="3 4">
    <name type="scientific">Eleutherodactylus coqui</name>
    <name type="common">Puerto Rican coqui</name>
    <dbReference type="NCBI Taxonomy" id="57060"/>
    <lineage>
        <taxon>Eukaryota</taxon>
        <taxon>Metazoa</taxon>
        <taxon>Chordata</taxon>
        <taxon>Craniata</taxon>
        <taxon>Vertebrata</taxon>
        <taxon>Euteleostomi</taxon>
        <taxon>Amphibia</taxon>
        <taxon>Batrachia</taxon>
        <taxon>Anura</taxon>
        <taxon>Neobatrachia</taxon>
        <taxon>Hyloidea</taxon>
        <taxon>Eleutherodactylidae</taxon>
        <taxon>Eleutherodactylinae</taxon>
        <taxon>Eleutherodactylus</taxon>
        <taxon>Eleutherodactylus</taxon>
    </lineage>
</organism>
<accession>A0A8J6EER6</accession>